<reference evidence="2 3" key="1">
    <citation type="submission" date="2017-11" db="EMBL/GenBank/DDBJ databases">
        <title>De-novo sequencing of pomegranate (Punica granatum L.) genome.</title>
        <authorList>
            <person name="Akparov Z."/>
            <person name="Amiraslanov A."/>
            <person name="Hajiyeva S."/>
            <person name="Abbasov M."/>
            <person name="Kaur K."/>
            <person name="Hamwieh A."/>
            <person name="Solovyev V."/>
            <person name="Salamov A."/>
            <person name="Braich B."/>
            <person name="Kosarev P."/>
            <person name="Mahmoud A."/>
            <person name="Hajiyev E."/>
            <person name="Babayeva S."/>
            <person name="Izzatullayeva V."/>
            <person name="Mammadov A."/>
            <person name="Mammadov A."/>
            <person name="Sharifova S."/>
            <person name="Ojaghi J."/>
            <person name="Eynullazada K."/>
            <person name="Bayramov B."/>
            <person name="Abdulazimova A."/>
            <person name="Shahmuradov I."/>
        </authorList>
    </citation>
    <scope>NUCLEOTIDE SEQUENCE [LARGE SCALE GENOMIC DNA]</scope>
    <source>
        <strain evidence="3">cv. AG2017</strain>
        <tissue evidence="2">Leaf</tissue>
    </source>
</reference>
<protein>
    <recommendedName>
        <fullName evidence="4">Protein PHYTOCHROME KINASE SUBSTRATE 1-like</fullName>
    </recommendedName>
</protein>
<dbReference type="GO" id="GO:0009638">
    <property type="term" value="P:phototropism"/>
    <property type="evidence" value="ECO:0007669"/>
    <property type="project" value="InterPro"/>
</dbReference>
<evidence type="ECO:0000313" key="2">
    <source>
        <dbReference type="EMBL" id="PKI36833.1"/>
    </source>
</evidence>
<feature type="region of interest" description="Disordered" evidence="1">
    <location>
        <begin position="194"/>
        <end position="213"/>
    </location>
</feature>
<evidence type="ECO:0008006" key="4">
    <source>
        <dbReference type="Google" id="ProtNLM"/>
    </source>
</evidence>
<dbReference type="AlphaFoldDB" id="A0A2I0HZ03"/>
<accession>A0A2I0HZ03</accession>
<feature type="compositionally biased region" description="Polar residues" evidence="1">
    <location>
        <begin position="202"/>
        <end position="213"/>
    </location>
</feature>
<name>A0A2I0HZ03_PUNGR</name>
<dbReference type="Proteomes" id="UP000233551">
    <property type="component" value="Unassembled WGS sequence"/>
</dbReference>
<dbReference type="STRING" id="22663.A0A2I0HZ03"/>
<evidence type="ECO:0000313" key="3">
    <source>
        <dbReference type="Proteomes" id="UP000233551"/>
    </source>
</evidence>
<evidence type="ECO:0000256" key="1">
    <source>
        <dbReference type="SAM" id="MobiDB-lite"/>
    </source>
</evidence>
<proteinExistence type="predicted"/>
<comment type="caution">
    <text evidence="2">The sequence shown here is derived from an EMBL/GenBank/DDBJ whole genome shotgun (WGS) entry which is preliminary data.</text>
</comment>
<gene>
    <name evidence="2" type="ORF">CRG98_042782</name>
</gene>
<organism evidence="2 3">
    <name type="scientific">Punica granatum</name>
    <name type="common">Pomegranate</name>
    <dbReference type="NCBI Taxonomy" id="22663"/>
    <lineage>
        <taxon>Eukaryota</taxon>
        <taxon>Viridiplantae</taxon>
        <taxon>Streptophyta</taxon>
        <taxon>Embryophyta</taxon>
        <taxon>Tracheophyta</taxon>
        <taxon>Spermatophyta</taxon>
        <taxon>Magnoliopsida</taxon>
        <taxon>eudicotyledons</taxon>
        <taxon>Gunneridae</taxon>
        <taxon>Pentapetalae</taxon>
        <taxon>rosids</taxon>
        <taxon>malvids</taxon>
        <taxon>Myrtales</taxon>
        <taxon>Lythraceae</taxon>
        <taxon>Punica</taxon>
    </lineage>
</organism>
<sequence length="547" mass="61032">MDFLPTPHRGGNGRYGEKRRHQVHRNHSVWFLELDLNPRDLTTSHNSDCFLIGHFFLPLMAMVNVIQSSNSELPWVYSLNSTEVGNNRPRDVSFSSYLNPSEETFVHKLVQSGRSLSFTSEPEKEHEHLYYLGRKEEDGEIGVFEAEKYFNGEIDCESDDSLQSAMPLKKLIHFEDKKEEREGERLPDIVTKPARARLPAGTPSTRSESSLNSQRALLQNVTKNPVQKKDGKVNSSRSILAAIGCKCSCSDKDSVDVVDDENTAKFITSLNAKSNAVGVFPTHSNGPTSDAKTSEEIQSRKAGKFGHLAPKTFLDLPSLKPEDEEVKPRKSLEVFGSPLYRKKGNDKETYNLERRLTMLSTWDANPRKAESDVVNETESDASSDLFEIESLTGKVNSYLTRQTSDATSDCLTPTTARYPPSEVSIEWSVVTASAADFSVLSDLEEAISGPLVATKGIAQAKNRTEDGQRWRPRSGILLGCKSQKAVRVAGEAHKFSKEKFRSDPRMGLSRKLNLSADPVARFQAEARLTGFDPKYRKHASHLLYVGN</sequence>
<keyword evidence="3" id="KW-1185">Reference proteome</keyword>
<dbReference type="PANTHER" id="PTHR33781:SF4">
    <property type="entry name" value="PROTEIN PHYTOCHROME KINASE SUBSTRATE 1"/>
    <property type="match status" value="1"/>
</dbReference>
<dbReference type="InterPro" id="IPR039615">
    <property type="entry name" value="PKS"/>
</dbReference>
<dbReference type="EMBL" id="PGOL01004672">
    <property type="protein sequence ID" value="PKI36833.1"/>
    <property type="molecule type" value="Genomic_DNA"/>
</dbReference>
<dbReference type="PANTHER" id="PTHR33781">
    <property type="entry name" value="PROTEIN PHYTOCHROME KINASE SUBSTRATE 1-RELATED"/>
    <property type="match status" value="1"/>
</dbReference>